<dbReference type="Proteomes" id="UP001589896">
    <property type="component" value="Unassembled WGS sequence"/>
</dbReference>
<dbReference type="RefSeq" id="WP_386675504.1">
    <property type="nucleotide sequence ID" value="NZ_JBHLTG010000010.1"/>
</dbReference>
<feature type="signal peptide" evidence="1">
    <location>
        <begin position="1"/>
        <end position="24"/>
    </location>
</feature>
<feature type="chain" id="PRO_5045298014" evidence="1">
    <location>
        <begin position="25"/>
        <end position="263"/>
    </location>
</feature>
<organism evidence="2 3">
    <name type="scientific">Lysobacter korlensis</name>
    <dbReference type="NCBI Taxonomy" id="553636"/>
    <lineage>
        <taxon>Bacteria</taxon>
        <taxon>Pseudomonadati</taxon>
        <taxon>Pseudomonadota</taxon>
        <taxon>Gammaproteobacteria</taxon>
        <taxon>Lysobacterales</taxon>
        <taxon>Lysobacteraceae</taxon>
        <taxon>Lysobacter</taxon>
    </lineage>
</organism>
<proteinExistence type="predicted"/>
<evidence type="ECO:0000256" key="1">
    <source>
        <dbReference type="SAM" id="SignalP"/>
    </source>
</evidence>
<dbReference type="PROSITE" id="PS51257">
    <property type="entry name" value="PROKAR_LIPOPROTEIN"/>
    <property type="match status" value="1"/>
</dbReference>
<gene>
    <name evidence="2" type="ORF">ACFFGH_29295</name>
</gene>
<keyword evidence="1" id="KW-0732">Signal</keyword>
<dbReference type="EMBL" id="JBHLTG010000010">
    <property type="protein sequence ID" value="MFC0681948.1"/>
    <property type="molecule type" value="Genomic_DNA"/>
</dbReference>
<evidence type="ECO:0000313" key="2">
    <source>
        <dbReference type="EMBL" id="MFC0681948.1"/>
    </source>
</evidence>
<comment type="caution">
    <text evidence="2">The sequence shown here is derived from an EMBL/GenBank/DDBJ whole genome shotgun (WGS) entry which is preliminary data.</text>
</comment>
<reference evidence="2 3" key="1">
    <citation type="submission" date="2024-09" db="EMBL/GenBank/DDBJ databases">
        <authorList>
            <person name="Sun Q."/>
            <person name="Mori K."/>
        </authorList>
    </citation>
    <scope>NUCLEOTIDE SEQUENCE [LARGE SCALE GENOMIC DNA]</scope>
    <source>
        <strain evidence="2 3">KCTC 23076</strain>
    </source>
</reference>
<accession>A0ABV6RY92</accession>
<sequence length="263" mass="27920">MVRTRFHAVPLVLALLALSGCSLLPRVTGGTTPTPTAVSTGEAATAFSATICTFNDAAFAFDRTWSDLEAPLRDLQEAASLSRIEAETAKRQLEGVSWPAGIADDIGVIEEYLQERMGKLDRVIAAETVEELDAIDFGTPEEVQAAASEIEASLELGADYCPQTEEPGVEPVEDLAISTWSGVDSDGDDTVVILGTDQDAQVTVGDTLYEGTWAVVDGVLTIDVATTDNTLSFSGDYQPAQTSMSLSGTATNGHTWTVELRRL</sequence>
<name>A0ABV6RY92_9GAMM</name>
<keyword evidence="3" id="KW-1185">Reference proteome</keyword>
<protein>
    <submittedName>
        <fullName evidence="2">Uncharacterized protein</fullName>
    </submittedName>
</protein>
<evidence type="ECO:0000313" key="3">
    <source>
        <dbReference type="Proteomes" id="UP001589896"/>
    </source>
</evidence>